<evidence type="ECO:0000256" key="3">
    <source>
        <dbReference type="ARBA" id="ARBA00022801"/>
    </source>
</evidence>
<dbReference type="InterPro" id="IPR008928">
    <property type="entry name" value="6-hairpin_glycosidase_sf"/>
</dbReference>
<dbReference type="InterPro" id="IPR008902">
    <property type="entry name" value="Rhamnosid_concanavalin"/>
</dbReference>
<gene>
    <name evidence="8" type="ORF">JZO85_05905</name>
</gene>
<dbReference type="InterPro" id="IPR012341">
    <property type="entry name" value="6hp_glycosidase-like_sf"/>
</dbReference>
<dbReference type="Pfam" id="PF05592">
    <property type="entry name" value="Bac_rhamnosid"/>
    <property type="match status" value="1"/>
</dbReference>
<proteinExistence type="predicted"/>
<protein>
    <recommendedName>
        <fullName evidence="2">alpha-L-rhamnosidase</fullName>
        <ecNumber evidence="2">3.2.1.40</ecNumber>
    </recommendedName>
</protein>
<evidence type="ECO:0000256" key="2">
    <source>
        <dbReference type="ARBA" id="ARBA00012652"/>
    </source>
</evidence>
<evidence type="ECO:0000256" key="1">
    <source>
        <dbReference type="ARBA" id="ARBA00001445"/>
    </source>
</evidence>
<dbReference type="Proteomes" id="UP000664495">
    <property type="component" value="Unassembled WGS sequence"/>
</dbReference>
<evidence type="ECO:0000259" key="6">
    <source>
        <dbReference type="Pfam" id="PF17389"/>
    </source>
</evidence>
<comment type="caution">
    <text evidence="8">The sequence shown here is derived from an EMBL/GenBank/DDBJ whole genome shotgun (WGS) entry which is preliminary data.</text>
</comment>
<dbReference type="InterPro" id="IPR035398">
    <property type="entry name" value="Bac_rhamnosid_C"/>
</dbReference>
<dbReference type="PANTHER" id="PTHR33307">
    <property type="entry name" value="ALPHA-RHAMNOSIDASE (EUROFUNG)"/>
    <property type="match status" value="1"/>
</dbReference>
<dbReference type="GO" id="GO:0016787">
    <property type="term" value="F:hydrolase activity"/>
    <property type="evidence" value="ECO:0007669"/>
    <property type="project" value="UniProtKB-KW"/>
</dbReference>
<evidence type="ECO:0000259" key="7">
    <source>
        <dbReference type="Pfam" id="PF17390"/>
    </source>
</evidence>
<dbReference type="Gene3D" id="1.50.10.10">
    <property type="match status" value="1"/>
</dbReference>
<dbReference type="PANTHER" id="PTHR33307:SF6">
    <property type="entry name" value="ALPHA-RHAMNOSIDASE (EUROFUNG)-RELATED"/>
    <property type="match status" value="1"/>
</dbReference>
<reference evidence="8 9" key="1">
    <citation type="submission" date="2021-03" db="EMBL/GenBank/DDBJ databases">
        <title>Enterococcal diversity collection.</title>
        <authorList>
            <person name="Gilmore M.S."/>
            <person name="Schwartzman J."/>
            <person name="Van Tyne D."/>
            <person name="Martin M."/>
            <person name="Earl A.M."/>
            <person name="Manson A.L."/>
            <person name="Straub T."/>
            <person name="Salamzade R."/>
            <person name="Saavedra J."/>
            <person name="Lebreton F."/>
            <person name="Prichula J."/>
            <person name="Schaufler K."/>
            <person name="Gaca A."/>
            <person name="Sgardioli B."/>
            <person name="Wagenaar J."/>
            <person name="Strong T."/>
        </authorList>
    </citation>
    <scope>NUCLEOTIDE SEQUENCE [LARGE SCALE GENOMIC DNA]</scope>
    <source>
        <strain evidence="8 9">MJM16</strain>
    </source>
</reference>
<keyword evidence="9" id="KW-1185">Reference proteome</keyword>
<dbReference type="Pfam" id="PF17389">
    <property type="entry name" value="Bac_rhamnosid6H"/>
    <property type="match status" value="1"/>
</dbReference>
<feature type="domain" description="Alpha-L-rhamnosidase C-terminal" evidence="7">
    <location>
        <begin position="781"/>
        <end position="847"/>
    </location>
</feature>
<sequence length="862" mass="98174">MLINGMVEPCSVSTDLPIIISWLDEAFEQASYSIQVTDESGTLLFQEEKQTSVRKATIKLSPSTEAHQVFFVQLSLRSREKTKRNFSSRFTTISQGIKKAEWITRLDHPIAKEATYFRDNPTIILSKTLQLDSQIKNAWIDLCGLGYYTLFINGERVGNDYLNNDVTNYDKVVYYDTYEISDFLTIGENLVAVELGNGWYNPAPINILGKYNVRKQLSIGKPCLIASVELEEIEGKRWQLSTDGSWRSSEGNILMNNLFVGEKVTDQIRKKNDKTVKIPGPSGVLTPSSIPKIQRVEKCLPKRTTCLGDKVIVDFGEIISGQIDFIVSKKFTGKIIMNYSEELSNEKTLDFSSTISGAYGITDHELGITPNQRIIQSDTLEKNKQADFHFSNQYTYHSFRYVELIFNEPIVFEEVIQDLSAFRVHTNVEAITEFDSSSPILNNLWRVGLQTRLNNIHSYFEDCTRERFGYGGDIVALIDSHLYSIDGSNLLKKVLIDFINDQTIEGGIPATAPFVGIMTNGPSNKAGAIDWQLVLPTIANKLIEFYDETQFVRQFTSSLIKHIRYLLSFDFDYVKMCSLGDWGSIDEKRDGLVITSPDQEFCSACSYSIILQEYLAVMEQLSEDALVQQLVKKIAEVNQTILTTYYRPEEGCFGEGTQSSYIFAIKAKLLDRKKQSDLAEQLAQLIERTGGIISAGIFGMSWVYDQLQRFGYKEILFSWLTSLEPLSYHSMFAETGTLSEHFPLQDQQSTYNGSLNHAMFSSYSAWMVKQFLGISFPEGIFKKVVIRPQTELPVEKVTGSFKTPYGKIQLQWKKVEEMIIGEIVLPKNISYEMSFSSEDWQIEEHVQEREEHQELLLKMTRK</sequence>
<dbReference type="InterPro" id="IPR035396">
    <property type="entry name" value="Bac_rhamnosid6H"/>
</dbReference>
<organism evidence="8 9">
    <name type="scientific">Candidatus Enterococcus murrayae</name>
    <dbReference type="NCBI Taxonomy" id="2815321"/>
    <lineage>
        <taxon>Bacteria</taxon>
        <taxon>Bacillati</taxon>
        <taxon>Bacillota</taxon>
        <taxon>Bacilli</taxon>
        <taxon>Lactobacillales</taxon>
        <taxon>Enterococcaceae</taxon>
        <taxon>Enterococcus</taxon>
    </lineage>
</organism>
<feature type="domain" description="Bacterial alpha-L-rhamnosidase N-terminal" evidence="5">
    <location>
        <begin position="134"/>
        <end position="267"/>
    </location>
</feature>
<dbReference type="Gene3D" id="2.60.120.260">
    <property type="entry name" value="Galactose-binding domain-like"/>
    <property type="match status" value="2"/>
</dbReference>
<evidence type="ECO:0000313" key="9">
    <source>
        <dbReference type="Proteomes" id="UP000664495"/>
    </source>
</evidence>
<dbReference type="Pfam" id="PF08531">
    <property type="entry name" value="Bac_rhamnosid_N"/>
    <property type="match status" value="1"/>
</dbReference>
<evidence type="ECO:0000259" key="4">
    <source>
        <dbReference type="Pfam" id="PF05592"/>
    </source>
</evidence>
<dbReference type="EMBL" id="JAFLVR010000012">
    <property type="protein sequence ID" value="MBO0451795.1"/>
    <property type="molecule type" value="Genomic_DNA"/>
</dbReference>
<evidence type="ECO:0000259" key="5">
    <source>
        <dbReference type="Pfam" id="PF08531"/>
    </source>
</evidence>
<dbReference type="Gene3D" id="2.60.420.10">
    <property type="entry name" value="Maltose phosphorylase, domain 3"/>
    <property type="match status" value="1"/>
</dbReference>
<evidence type="ECO:0000313" key="8">
    <source>
        <dbReference type="EMBL" id="MBO0451795.1"/>
    </source>
</evidence>
<dbReference type="InterPro" id="IPR013737">
    <property type="entry name" value="Bac_rhamnosid_N"/>
</dbReference>
<dbReference type="Pfam" id="PF17390">
    <property type="entry name" value="Bac_rhamnosid_C"/>
    <property type="match status" value="1"/>
</dbReference>
<dbReference type="EC" id="3.2.1.40" evidence="2"/>
<name>A0ABS3HEA5_9ENTE</name>
<keyword evidence="3 8" id="KW-0378">Hydrolase</keyword>
<feature type="domain" description="Alpha-L-rhamnosidase concanavalin-like" evidence="4">
    <location>
        <begin position="309"/>
        <end position="404"/>
    </location>
</feature>
<dbReference type="SUPFAM" id="SSF48208">
    <property type="entry name" value="Six-hairpin glycosidases"/>
    <property type="match status" value="1"/>
</dbReference>
<accession>A0ABS3HEA5</accession>
<dbReference type="InterPro" id="IPR016007">
    <property type="entry name" value="Alpha_rhamnosid"/>
</dbReference>
<dbReference type="RefSeq" id="WP_207107577.1">
    <property type="nucleotide sequence ID" value="NZ_JAFLVR010000012.1"/>
</dbReference>
<feature type="domain" description="Alpha-L-rhamnosidase six-hairpin glycosidase" evidence="6">
    <location>
        <begin position="432"/>
        <end position="769"/>
    </location>
</feature>
<comment type="catalytic activity">
    <reaction evidence="1">
        <text>Hydrolysis of terminal non-reducing alpha-L-rhamnose residues in alpha-L-rhamnosides.</text>
        <dbReference type="EC" id="3.2.1.40"/>
    </reaction>
</comment>